<evidence type="ECO:0000313" key="2">
    <source>
        <dbReference type="EMBL" id="KAL3374022.1"/>
    </source>
</evidence>
<dbReference type="Proteomes" id="UP001627284">
    <property type="component" value="Unassembled WGS sequence"/>
</dbReference>
<feature type="region of interest" description="Disordered" evidence="1">
    <location>
        <begin position="13"/>
        <end position="41"/>
    </location>
</feature>
<evidence type="ECO:0000313" key="3">
    <source>
        <dbReference type="Proteomes" id="UP001627284"/>
    </source>
</evidence>
<feature type="compositionally biased region" description="Polar residues" evidence="1">
    <location>
        <begin position="13"/>
        <end position="23"/>
    </location>
</feature>
<reference evidence="2 3" key="1">
    <citation type="submission" date="2024-05" db="EMBL/GenBank/DDBJ databases">
        <title>De novo assembly of an allotetraploid wild potato.</title>
        <authorList>
            <person name="Hosaka A.J."/>
        </authorList>
    </citation>
    <scope>NUCLEOTIDE SEQUENCE [LARGE SCALE GENOMIC DNA]</scope>
    <source>
        <tissue evidence="2">Young leaves</tissue>
    </source>
</reference>
<feature type="non-terminal residue" evidence="2">
    <location>
        <position position="1"/>
    </location>
</feature>
<comment type="caution">
    <text evidence="2">The sequence shown here is derived from an EMBL/GenBank/DDBJ whole genome shotgun (WGS) entry which is preliminary data.</text>
</comment>
<name>A0ABD2V1F5_9SOLN</name>
<protein>
    <submittedName>
        <fullName evidence="2">Uncharacterized protein</fullName>
    </submittedName>
</protein>
<proteinExistence type="predicted"/>
<dbReference type="AlphaFoldDB" id="A0ABD2V1F5"/>
<sequence>VYVKKINTEELFQNSRPPSNSGANFGLRGRDGDFEDDDGGGASSVLFSLPVAEIDGGETAILRLDTRGPTPCCCLLSEVGGAQEWFTFWPKISAERASKELKIDIIVLVFSFGSNLQINK</sequence>
<dbReference type="EMBL" id="JBJKTR010000003">
    <property type="protein sequence ID" value="KAL3374022.1"/>
    <property type="molecule type" value="Genomic_DNA"/>
</dbReference>
<organism evidence="2 3">
    <name type="scientific">Solanum stoloniferum</name>
    <dbReference type="NCBI Taxonomy" id="62892"/>
    <lineage>
        <taxon>Eukaryota</taxon>
        <taxon>Viridiplantae</taxon>
        <taxon>Streptophyta</taxon>
        <taxon>Embryophyta</taxon>
        <taxon>Tracheophyta</taxon>
        <taxon>Spermatophyta</taxon>
        <taxon>Magnoliopsida</taxon>
        <taxon>eudicotyledons</taxon>
        <taxon>Gunneridae</taxon>
        <taxon>Pentapetalae</taxon>
        <taxon>asterids</taxon>
        <taxon>lamiids</taxon>
        <taxon>Solanales</taxon>
        <taxon>Solanaceae</taxon>
        <taxon>Solanoideae</taxon>
        <taxon>Solaneae</taxon>
        <taxon>Solanum</taxon>
    </lineage>
</organism>
<keyword evidence="3" id="KW-1185">Reference proteome</keyword>
<accession>A0ABD2V1F5</accession>
<evidence type="ECO:0000256" key="1">
    <source>
        <dbReference type="SAM" id="MobiDB-lite"/>
    </source>
</evidence>
<gene>
    <name evidence="2" type="ORF">AABB24_005806</name>
</gene>